<dbReference type="NCBIfam" id="TIGR00254">
    <property type="entry name" value="GGDEF"/>
    <property type="match status" value="1"/>
</dbReference>
<dbReference type="GO" id="GO:0043709">
    <property type="term" value="P:cell adhesion involved in single-species biofilm formation"/>
    <property type="evidence" value="ECO:0007669"/>
    <property type="project" value="TreeGrafter"/>
</dbReference>
<dbReference type="FunFam" id="3.30.70.270:FF:000001">
    <property type="entry name" value="Diguanylate cyclase domain protein"/>
    <property type="match status" value="1"/>
</dbReference>
<dbReference type="InterPro" id="IPR000160">
    <property type="entry name" value="GGDEF_dom"/>
</dbReference>
<dbReference type="InterPro" id="IPR029787">
    <property type="entry name" value="Nucleotide_cyclase"/>
</dbReference>
<evidence type="ECO:0000313" key="3">
    <source>
        <dbReference type="EMBL" id="OAA91616.1"/>
    </source>
</evidence>
<dbReference type="SUPFAM" id="SSF55073">
    <property type="entry name" value="Nucleotide cyclase"/>
    <property type="match status" value="1"/>
</dbReference>
<evidence type="ECO:0000259" key="2">
    <source>
        <dbReference type="PROSITE" id="PS50887"/>
    </source>
</evidence>
<dbReference type="CDD" id="cd01949">
    <property type="entry name" value="GGDEF"/>
    <property type="match status" value="1"/>
</dbReference>
<evidence type="ECO:0000256" key="1">
    <source>
        <dbReference type="SAM" id="Phobius"/>
    </source>
</evidence>
<dbReference type="AlphaFoldDB" id="A0A162LC57"/>
<feature type="transmembrane region" description="Helical" evidence="1">
    <location>
        <begin position="112"/>
        <end position="133"/>
    </location>
</feature>
<feature type="transmembrane region" description="Helical" evidence="1">
    <location>
        <begin position="51"/>
        <end position="69"/>
    </location>
</feature>
<keyword evidence="1" id="KW-0812">Transmembrane</keyword>
<gene>
    <name evidence="3" type="primary">pleD_1</name>
    <name evidence="3" type="ORF">WY13_00581</name>
</gene>
<dbReference type="Proteomes" id="UP000077407">
    <property type="component" value="Unassembled WGS sequence"/>
</dbReference>
<dbReference type="PANTHER" id="PTHR45138:SF9">
    <property type="entry name" value="DIGUANYLATE CYCLASE DGCM-RELATED"/>
    <property type="match status" value="1"/>
</dbReference>
<dbReference type="Pfam" id="PF00990">
    <property type="entry name" value="GGDEF"/>
    <property type="match status" value="1"/>
</dbReference>
<dbReference type="GO" id="GO:1902201">
    <property type="term" value="P:negative regulation of bacterial-type flagellum-dependent cell motility"/>
    <property type="evidence" value="ECO:0007669"/>
    <property type="project" value="TreeGrafter"/>
</dbReference>
<feature type="transmembrane region" description="Helical" evidence="1">
    <location>
        <begin position="173"/>
        <end position="195"/>
    </location>
</feature>
<dbReference type="PATRIC" id="fig|1538.10.peg.1077"/>
<dbReference type="SMART" id="SM00267">
    <property type="entry name" value="GGDEF"/>
    <property type="match status" value="1"/>
</dbReference>
<accession>A0A162LC57</accession>
<dbReference type="GO" id="GO:0052621">
    <property type="term" value="F:diguanylate cyclase activity"/>
    <property type="evidence" value="ECO:0007669"/>
    <property type="project" value="TreeGrafter"/>
</dbReference>
<keyword evidence="1" id="KW-1133">Transmembrane helix</keyword>
<dbReference type="GO" id="GO:0005886">
    <property type="term" value="C:plasma membrane"/>
    <property type="evidence" value="ECO:0007669"/>
    <property type="project" value="TreeGrafter"/>
</dbReference>
<dbReference type="PROSITE" id="PS50887">
    <property type="entry name" value="GGDEF"/>
    <property type="match status" value="1"/>
</dbReference>
<evidence type="ECO:0000313" key="4">
    <source>
        <dbReference type="Proteomes" id="UP000077407"/>
    </source>
</evidence>
<feature type="transmembrane region" description="Helical" evidence="1">
    <location>
        <begin position="81"/>
        <end position="106"/>
    </location>
</feature>
<protein>
    <submittedName>
        <fullName evidence="3">Response regulator PleD</fullName>
    </submittedName>
</protein>
<dbReference type="Gene3D" id="3.30.70.270">
    <property type="match status" value="1"/>
</dbReference>
<dbReference type="EMBL" id="LITT01000005">
    <property type="protein sequence ID" value="OAA91616.1"/>
    <property type="molecule type" value="Genomic_DNA"/>
</dbReference>
<proteinExistence type="predicted"/>
<name>A0A162LC57_9CLOT</name>
<comment type="caution">
    <text evidence="3">The sequence shown here is derived from an EMBL/GenBank/DDBJ whole genome shotgun (WGS) entry which is preliminary data.</text>
</comment>
<dbReference type="PANTHER" id="PTHR45138">
    <property type="entry name" value="REGULATORY COMPONENTS OF SENSORY TRANSDUCTION SYSTEM"/>
    <property type="match status" value="1"/>
</dbReference>
<organism evidence="3 4">
    <name type="scientific">Clostridium ljungdahlii</name>
    <dbReference type="NCBI Taxonomy" id="1538"/>
    <lineage>
        <taxon>Bacteria</taxon>
        <taxon>Bacillati</taxon>
        <taxon>Bacillota</taxon>
        <taxon>Clostridia</taxon>
        <taxon>Eubacteriales</taxon>
        <taxon>Clostridiaceae</taxon>
        <taxon>Clostridium</taxon>
    </lineage>
</organism>
<keyword evidence="1" id="KW-0472">Membrane</keyword>
<reference evidence="3 4" key="1">
    <citation type="journal article" date="2015" name="Biotechnol. Bioeng.">
        <title>Genome sequence and phenotypic characterization of Caulobacter segnis.</title>
        <authorList>
            <person name="Patel S."/>
            <person name="Fletcher B."/>
            <person name="Scott D.C."/>
            <person name="Ely B."/>
        </authorList>
    </citation>
    <scope>NUCLEOTIDE SEQUENCE [LARGE SCALE GENOMIC DNA]</scope>
    <source>
        <strain evidence="3 4">ERI-2</strain>
    </source>
</reference>
<feature type="domain" description="GGDEF" evidence="2">
    <location>
        <begin position="242"/>
        <end position="375"/>
    </location>
</feature>
<dbReference type="InterPro" id="IPR050469">
    <property type="entry name" value="Diguanylate_Cyclase"/>
</dbReference>
<sequence>MRCCPINNYLFITRHLLNSIFLFISFFFIWSQFFKNKEHLLNPSSPVRIRVLYGITSGVLGGFLIPFIMEDKGYIPVDFQNFAILISAINGGFLCSFITGVVISFFSIVFGLISYETLLISITILSISISCGIISKCSVQKTKKWLCMIISSLIFDFLFMNIVSSTVKINNTIYKFFIIYSILTIIFGFIIYYICEYIDKSSLLFMKFKEDSCTDFLTGLNNVRNFNNLFNDLSKRAVERKERLSLIMIDIDWFKKINDTYGHPSGDEVLKQIALILKRACRSFNIISRNGGEEFSILLIDCPNKQAIEIAERIRKAIEKHEFILSTGKKINISVSIGVTTYPDIVNNVKQIIESADIALYEAKHTGRNKVIPYY</sequence>
<dbReference type="InterPro" id="IPR043128">
    <property type="entry name" value="Rev_trsase/Diguanyl_cyclase"/>
</dbReference>
<feature type="transmembrane region" description="Helical" evidence="1">
    <location>
        <begin position="12"/>
        <end position="31"/>
    </location>
</feature>